<evidence type="ECO:0000313" key="1">
    <source>
        <dbReference type="EMBL" id="CAL1280327.1"/>
    </source>
</evidence>
<dbReference type="Proteomes" id="UP001497382">
    <property type="component" value="Unassembled WGS sequence"/>
</dbReference>
<dbReference type="AlphaFoldDB" id="A0AAV2A8J3"/>
<name>A0AAV2A8J3_9ARAC</name>
<protein>
    <submittedName>
        <fullName evidence="1">Uncharacterized protein</fullName>
    </submittedName>
</protein>
<accession>A0AAV2A8J3</accession>
<reference evidence="1 2" key="1">
    <citation type="submission" date="2024-04" db="EMBL/GenBank/DDBJ databases">
        <authorList>
            <person name="Rising A."/>
            <person name="Reimegard J."/>
            <person name="Sonavane S."/>
            <person name="Akerstrom W."/>
            <person name="Nylinder S."/>
            <person name="Hedman E."/>
            <person name="Kallberg Y."/>
        </authorList>
    </citation>
    <scope>NUCLEOTIDE SEQUENCE [LARGE SCALE GENOMIC DNA]</scope>
</reference>
<gene>
    <name evidence="1" type="ORF">LARSCL_LOCUS10902</name>
</gene>
<dbReference type="EMBL" id="CAXIEN010000130">
    <property type="protein sequence ID" value="CAL1280327.1"/>
    <property type="molecule type" value="Genomic_DNA"/>
</dbReference>
<proteinExistence type="predicted"/>
<evidence type="ECO:0000313" key="2">
    <source>
        <dbReference type="Proteomes" id="UP001497382"/>
    </source>
</evidence>
<organism evidence="1 2">
    <name type="scientific">Larinioides sclopetarius</name>
    <dbReference type="NCBI Taxonomy" id="280406"/>
    <lineage>
        <taxon>Eukaryota</taxon>
        <taxon>Metazoa</taxon>
        <taxon>Ecdysozoa</taxon>
        <taxon>Arthropoda</taxon>
        <taxon>Chelicerata</taxon>
        <taxon>Arachnida</taxon>
        <taxon>Araneae</taxon>
        <taxon>Araneomorphae</taxon>
        <taxon>Entelegynae</taxon>
        <taxon>Araneoidea</taxon>
        <taxon>Araneidae</taxon>
        <taxon>Larinioides</taxon>
    </lineage>
</organism>
<sequence>MHLAWDFSTVCILAVSCHMRKPAPNFEKKSPIPCMKFGELSNSLARSLPTLLRDQPTSSKC</sequence>
<keyword evidence="2" id="KW-1185">Reference proteome</keyword>
<comment type="caution">
    <text evidence="1">The sequence shown here is derived from an EMBL/GenBank/DDBJ whole genome shotgun (WGS) entry which is preliminary data.</text>
</comment>